<comment type="caution">
    <text evidence="3">The sequence shown here is derived from an EMBL/GenBank/DDBJ whole genome shotgun (WGS) entry which is preliminary data.</text>
</comment>
<sequence length="296" mass="32797">MSLAQRCTNMHTLKPTHAIFISHGLHLNNYAVSKLIAFCALSDSGNLRYASLLFNQVQTPNTYMYNTLIRAHSTSSDPHLAMHCFRLMLNQSDLEPDNFTFHFVILGCVNCGWIVPGRQIHSWVVKNGMVIVDAHVQTALLRLYAECRVLGDVHKGKWIHEYVRKRKGLDSDVFIGTALVDMYAKCGCIDLAVEAKRNVVSWSAMIGAFGVHGYAAEASSFLERMQVDDGIKPDGVVLLGVLMACTHAGLLEKGRLCDAFELIRRMPMKPLASLWGALLSGCRIHNNVGLAEIAVE</sequence>
<accession>A0A2P6SFU7</accession>
<dbReference type="Pfam" id="PF01535">
    <property type="entry name" value="PPR"/>
    <property type="match status" value="1"/>
</dbReference>
<dbReference type="EMBL" id="PDCK01000039">
    <property type="protein sequence ID" value="PRQ57550.1"/>
    <property type="molecule type" value="Genomic_DNA"/>
</dbReference>
<keyword evidence="1" id="KW-0677">Repeat</keyword>
<gene>
    <name evidence="3" type="ORF">RchiOBHm_Chr1g0349531</name>
</gene>
<dbReference type="GO" id="GO:0003723">
    <property type="term" value="F:RNA binding"/>
    <property type="evidence" value="ECO:0007669"/>
    <property type="project" value="InterPro"/>
</dbReference>
<proteinExistence type="predicted"/>
<dbReference type="PROSITE" id="PS51375">
    <property type="entry name" value="PPR"/>
    <property type="match status" value="1"/>
</dbReference>
<organism evidence="3 4">
    <name type="scientific">Rosa chinensis</name>
    <name type="common">China rose</name>
    <dbReference type="NCBI Taxonomy" id="74649"/>
    <lineage>
        <taxon>Eukaryota</taxon>
        <taxon>Viridiplantae</taxon>
        <taxon>Streptophyta</taxon>
        <taxon>Embryophyta</taxon>
        <taxon>Tracheophyta</taxon>
        <taxon>Spermatophyta</taxon>
        <taxon>Magnoliopsida</taxon>
        <taxon>eudicotyledons</taxon>
        <taxon>Gunneridae</taxon>
        <taxon>Pentapetalae</taxon>
        <taxon>rosids</taxon>
        <taxon>fabids</taxon>
        <taxon>Rosales</taxon>
        <taxon>Rosaceae</taxon>
        <taxon>Rosoideae</taxon>
        <taxon>Rosoideae incertae sedis</taxon>
        <taxon>Rosa</taxon>
    </lineage>
</organism>
<evidence type="ECO:0000256" key="2">
    <source>
        <dbReference type="PROSITE-ProRule" id="PRU00708"/>
    </source>
</evidence>
<dbReference type="OMA" id="PTHAIFI"/>
<keyword evidence="4" id="KW-1185">Reference proteome</keyword>
<dbReference type="InterPro" id="IPR002885">
    <property type="entry name" value="PPR_rpt"/>
</dbReference>
<name>A0A2P6SFU7_ROSCH</name>
<feature type="repeat" description="PPR" evidence="2">
    <location>
        <begin position="198"/>
        <end position="233"/>
    </location>
</feature>
<dbReference type="InterPro" id="IPR046960">
    <property type="entry name" value="PPR_At4g14850-like_plant"/>
</dbReference>
<evidence type="ECO:0000256" key="1">
    <source>
        <dbReference type="ARBA" id="ARBA00022737"/>
    </source>
</evidence>
<dbReference type="FunFam" id="1.25.40.10:FF:000031">
    <property type="entry name" value="Pentatricopeptide repeat-containing protein mitochondrial"/>
    <property type="match status" value="1"/>
</dbReference>
<dbReference type="FunFam" id="1.25.40.10:FF:000470">
    <property type="entry name" value="Pentatricopeptide repeat-containing protein At5g66520"/>
    <property type="match status" value="1"/>
</dbReference>
<dbReference type="InterPro" id="IPR011990">
    <property type="entry name" value="TPR-like_helical_dom_sf"/>
</dbReference>
<dbReference type="GO" id="GO:0009451">
    <property type="term" value="P:RNA modification"/>
    <property type="evidence" value="ECO:0007669"/>
    <property type="project" value="InterPro"/>
</dbReference>
<dbReference type="Pfam" id="PF13041">
    <property type="entry name" value="PPR_2"/>
    <property type="match status" value="1"/>
</dbReference>
<dbReference type="Proteomes" id="UP000238479">
    <property type="component" value="Chromosome 1"/>
</dbReference>
<dbReference type="PANTHER" id="PTHR47926">
    <property type="entry name" value="PENTATRICOPEPTIDE REPEAT-CONTAINING PROTEIN"/>
    <property type="match status" value="1"/>
</dbReference>
<dbReference type="Gene3D" id="1.25.40.10">
    <property type="entry name" value="Tetratricopeptide repeat domain"/>
    <property type="match status" value="3"/>
</dbReference>
<evidence type="ECO:0000313" key="4">
    <source>
        <dbReference type="Proteomes" id="UP000238479"/>
    </source>
</evidence>
<dbReference type="NCBIfam" id="TIGR00756">
    <property type="entry name" value="PPR"/>
    <property type="match status" value="2"/>
</dbReference>
<evidence type="ECO:0000313" key="3">
    <source>
        <dbReference type="EMBL" id="PRQ57550.1"/>
    </source>
</evidence>
<dbReference type="Gramene" id="PRQ57550">
    <property type="protein sequence ID" value="PRQ57550"/>
    <property type="gene ID" value="RchiOBHm_Chr1g0349531"/>
</dbReference>
<reference evidence="3 4" key="1">
    <citation type="journal article" date="2018" name="Nat. Genet.">
        <title>The Rosa genome provides new insights in the design of modern roses.</title>
        <authorList>
            <person name="Bendahmane M."/>
        </authorList>
    </citation>
    <scope>NUCLEOTIDE SEQUENCE [LARGE SCALE GENOMIC DNA]</scope>
    <source>
        <strain evidence="4">cv. Old Blush</strain>
    </source>
</reference>
<dbReference type="AlphaFoldDB" id="A0A2P6SFU7"/>
<protein>
    <submittedName>
        <fullName evidence="3">Putative pentatricopeptide</fullName>
    </submittedName>
</protein>